<evidence type="ECO:0000259" key="18">
    <source>
        <dbReference type="PROSITE" id="PS50011"/>
    </source>
</evidence>
<dbReference type="InterPro" id="IPR011009">
    <property type="entry name" value="Kinase-like_dom_sf"/>
</dbReference>
<evidence type="ECO:0000256" key="6">
    <source>
        <dbReference type="ARBA" id="ARBA00022741"/>
    </source>
</evidence>
<sequence>MDRKAPDGGRGPPRSAVPPAVGLLLSMALMNALLYLCLDWFFIAPAPSAPGSTHCPHGHFRLGPMENCSPWLSCEELRTEVRQLKRVGEGAVKRVSAWKERRLLFSVAFFCVLSRLTSLEVKDDFWHGLQMLQGLQSKHVVTLLGYCEDDNTLLTEYHPLGSLSNLEATLNLSKYQTVNTWQRRLQLAVDYVSIIDYLHHSPLGTRVMCDSSDLPKTLSQYLLTSNFSLVVNDLDALPLVNRSSRTFVKCGHRELHGDFVAPEQLWPYGEDTPFDDDLMPSYDEKIDIWKIPDVSSFLLGHVEGSDMVRFHLFDIHKACKSQTPAERPTAQDILDTYKKVLNLLRDTVVSQTREML</sequence>
<protein>
    <recommendedName>
        <fullName evidence="3">Protein O-mannose kinase</fullName>
        <ecNumber evidence="2">2.7.1.183</ecNumber>
    </recommendedName>
    <alternativeName>
        <fullName evidence="16">Protein kinase-like protein SgK196</fullName>
    </alternativeName>
    <alternativeName>
        <fullName evidence="15">Sugen kinase 196</fullName>
    </alternativeName>
</protein>
<evidence type="ECO:0000256" key="5">
    <source>
        <dbReference type="ARBA" id="ARBA00022692"/>
    </source>
</evidence>
<evidence type="ECO:0000256" key="4">
    <source>
        <dbReference type="ARBA" id="ARBA00022679"/>
    </source>
</evidence>
<keyword evidence="4" id="KW-0808">Transferase</keyword>
<evidence type="ECO:0000256" key="7">
    <source>
        <dbReference type="ARBA" id="ARBA00022777"/>
    </source>
</evidence>
<comment type="function">
    <text evidence="13">Protein O-mannose kinase that specifically mediates phosphorylation at the 6-position of an O-mannose of the trisaccharide (N-acetylgalactosamine (GalNAc)-beta-1,3-N-acetylglucosamine (GlcNAc)-beta-1,4-mannose) to generate phosphorylated O-mannosyl trisaccharide (N-acetylgalactosamine-beta-1,3-N-acetylglucosamine-beta-1,4-(phosphate-6-)mannose). Phosphorylated O-mannosyl trisaccharide is a carbohydrate structure present in alpha-dystroglycan (DAG1), which is required for binding laminin G-like domain-containing extracellular proteins with high affinity. Only shows kinase activity when the GalNAc-beta-3-GlcNAc-beta-terminus is linked to the 4-position of O-mannose, suggesting that this disaccharide serves as the substrate recognition motif.</text>
</comment>
<dbReference type="GO" id="GO:0004672">
    <property type="term" value="F:protein kinase activity"/>
    <property type="evidence" value="ECO:0007669"/>
    <property type="project" value="InterPro"/>
</dbReference>
<feature type="transmembrane region" description="Helical" evidence="17">
    <location>
        <begin position="21"/>
        <end position="43"/>
    </location>
</feature>
<evidence type="ECO:0000256" key="8">
    <source>
        <dbReference type="ARBA" id="ARBA00022824"/>
    </source>
</evidence>
<reference evidence="19" key="1">
    <citation type="submission" date="2019-03" db="UniProtKB">
        <authorList>
            <consortium name="Ensembl"/>
        </authorList>
    </citation>
    <scope>IDENTIFICATION</scope>
</reference>
<dbReference type="Gene3D" id="1.10.510.10">
    <property type="entry name" value="Transferase(Phosphotransferase) domain 1"/>
    <property type="match status" value="1"/>
</dbReference>
<dbReference type="FunFam" id="1.10.510.10:FF:000464">
    <property type="entry name" value="Protein O-mannose kinase"/>
    <property type="match status" value="1"/>
</dbReference>
<dbReference type="GO" id="GO:0019200">
    <property type="term" value="F:carbohydrate kinase activity"/>
    <property type="evidence" value="ECO:0007669"/>
    <property type="project" value="InterPro"/>
</dbReference>
<keyword evidence="6" id="KW-0547">Nucleotide-binding</keyword>
<dbReference type="GO" id="GO:0005789">
    <property type="term" value="C:endoplasmic reticulum membrane"/>
    <property type="evidence" value="ECO:0007669"/>
    <property type="project" value="UniProtKB-SubCell"/>
</dbReference>
<dbReference type="EC" id="2.7.1.183" evidence="2"/>
<dbReference type="SUPFAM" id="SSF56112">
    <property type="entry name" value="Protein kinase-like (PK-like)"/>
    <property type="match status" value="1"/>
</dbReference>
<gene>
    <name evidence="19" type="primary">POMK</name>
</gene>
<dbReference type="PANTHER" id="PTHR22618">
    <property type="entry name" value="PROTEIN O-MANNOSE KINASE"/>
    <property type="match status" value="1"/>
</dbReference>
<name>A0A452VP33_URSMA</name>
<dbReference type="GO" id="GO:0006493">
    <property type="term" value="P:protein O-linked glycosylation"/>
    <property type="evidence" value="ECO:0007669"/>
    <property type="project" value="Ensembl"/>
</dbReference>
<dbReference type="InterPro" id="IPR039318">
    <property type="entry name" value="POMK"/>
</dbReference>
<keyword evidence="5 17" id="KW-0812">Transmembrane</keyword>
<evidence type="ECO:0000256" key="1">
    <source>
        <dbReference type="ARBA" id="ARBA00004648"/>
    </source>
</evidence>
<evidence type="ECO:0000256" key="15">
    <source>
        <dbReference type="ARBA" id="ARBA00030304"/>
    </source>
</evidence>
<dbReference type="PANTHER" id="PTHR22618:SF2">
    <property type="entry name" value="PROTEIN O-MANNOSE KINASE"/>
    <property type="match status" value="1"/>
</dbReference>
<evidence type="ECO:0000256" key="11">
    <source>
        <dbReference type="ARBA" id="ARBA00022989"/>
    </source>
</evidence>
<keyword evidence="7" id="KW-0418">Kinase</keyword>
<evidence type="ECO:0000256" key="16">
    <source>
        <dbReference type="ARBA" id="ARBA00030430"/>
    </source>
</evidence>
<dbReference type="AlphaFoldDB" id="A0A452VP33"/>
<comment type="catalytic activity">
    <reaction evidence="14">
        <text>3-O-[beta-D-GalNAc-(1-&gt;3)-beta-D-GlcNAc-(1-&gt;4)-alpha-D-Man]-L-Thr-[protein] + ATP = 3-O-[beta-D-GalNAc-(1-&gt;3)-beta-D-GlcNAc-(1-&gt;4)-(O-6-P-alpha-D-Man)]-Thr-[protein] + ADP + H(+)</text>
        <dbReference type="Rhea" id="RHEA:52616"/>
        <dbReference type="Rhea" id="RHEA-COMP:13308"/>
        <dbReference type="Rhea" id="RHEA-COMP:13309"/>
        <dbReference type="ChEBI" id="CHEBI:15378"/>
        <dbReference type="ChEBI" id="CHEBI:30616"/>
        <dbReference type="ChEBI" id="CHEBI:136709"/>
        <dbReference type="ChEBI" id="CHEBI:136710"/>
        <dbReference type="ChEBI" id="CHEBI:456216"/>
        <dbReference type="EC" id="2.7.1.183"/>
    </reaction>
</comment>
<proteinExistence type="predicted"/>
<evidence type="ECO:0000256" key="13">
    <source>
        <dbReference type="ARBA" id="ARBA00025665"/>
    </source>
</evidence>
<evidence type="ECO:0000256" key="10">
    <source>
        <dbReference type="ARBA" id="ARBA00022968"/>
    </source>
</evidence>
<dbReference type="InterPro" id="IPR001245">
    <property type="entry name" value="Ser-Thr/Tyr_kinase_cat_dom"/>
</dbReference>
<evidence type="ECO:0000313" key="19">
    <source>
        <dbReference type="Ensembl" id="ENSUMAP00000035551"/>
    </source>
</evidence>
<dbReference type="GeneTree" id="ENSGT00390000004945"/>
<keyword evidence="8" id="KW-0256">Endoplasmic reticulum</keyword>
<organism evidence="19">
    <name type="scientific">Ursus maritimus</name>
    <name type="common">Polar bear</name>
    <name type="synonym">Thalarctos maritimus</name>
    <dbReference type="NCBI Taxonomy" id="29073"/>
    <lineage>
        <taxon>Eukaryota</taxon>
        <taxon>Metazoa</taxon>
        <taxon>Chordata</taxon>
        <taxon>Craniata</taxon>
        <taxon>Vertebrata</taxon>
        <taxon>Euteleostomi</taxon>
        <taxon>Mammalia</taxon>
        <taxon>Eutheria</taxon>
        <taxon>Laurasiatheria</taxon>
        <taxon>Carnivora</taxon>
        <taxon>Caniformia</taxon>
        <taxon>Ursidae</taxon>
        <taxon>Ursus</taxon>
    </lineage>
</organism>
<evidence type="ECO:0000256" key="2">
    <source>
        <dbReference type="ARBA" id="ARBA00011932"/>
    </source>
</evidence>
<accession>A0A452VP33</accession>
<dbReference type="GO" id="GO:0005524">
    <property type="term" value="F:ATP binding"/>
    <property type="evidence" value="ECO:0007669"/>
    <property type="project" value="UniProtKB-KW"/>
</dbReference>
<keyword evidence="11 17" id="KW-1133">Transmembrane helix</keyword>
<dbReference type="PROSITE" id="PS50011">
    <property type="entry name" value="PROTEIN_KINASE_DOM"/>
    <property type="match status" value="1"/>
</dbReference>
<dbReference type="OMA" id="NTWHRRL"/>
<keyword evidence="12 17" id="KW-0472">Membrane</keyword>
<dbReference type="Ensembl" id="ENSUMAT00000042051.1">
    <property type="protein sequence ID" value="ENSUMAP00000035551.1"/>
    <property type="gene ID" value="ENSUMAG00000025550.1"/>
</dbReference>
<feature type="domain" description="Protein kinase" evidence="18">
    <location>
        <begin position="81"/>
        <end position="356"/>
    </location>
</feature>
<dbReference type="InterPro" id="IPR000719">
    <property type="entry name" value="Prot_kinase_dom"/>
</dbReference>
<dbReference type="Pfam" id="PF07714">
    <property type="entry name" value="PK_Tyr_Ser-Thr"/>
    <property type="match status" value="1"/>
</dbReference>
<keyword evidence="10" id="KW-0735">Signal-anchor</keyword>
<evidence type="ECO:0000256" key="9">
    <source>
        <dbReference type="ARBA" id="ARBA00022840"/>
    </source>
</evidence>
<evidence type="ECO:0000256" key="14">
    <source>
        <dbReference type="ARBA" id="ARBA00029343"/>
    </source>
</evidence>
<keyword evidence="9" id="KW-0067">ATP-binding</keyword>
<evidence type="ECO:0000256" key="17">
    <source>
        <dbReference type="SAM" id="Phobius"/>
    </source>
</evidence>
<evidence type="ECO:0000256" key="3">
    <source>
        <dbReference type="ARBA" id="ARBA00015906"/>
    </source>
</evidence>
<comment type="subcellular location">
    <subcellularLocation>
        <location evidence="1">Endoplasmic reticulum membrane</location>
        <topology evidence="1">Single-pass type II membrane protein</topology>
    </subcellularLocation>
</comment>
<evidence type="ECO:0000256" key="12">
    <source>
        <dbReference type="ARBA" id="ARBA00023136"/>
    </source>
</evidence>